<accession>A0A8A4KD38</accession>
<feature type="transmembrane region" description="Helical" evidence="1">
    <location>
        <begin position="146"/>
        <end position="169"/>
    </location>
</feature>
<dbReference type="EMBL" id="CP059084">
    <property type="protein sequence ID" value="QTC45851.1"/>
    <property type="molecule type" value="Genomic_DNA"/>
</dbReference>
<keyword evidence="1" id="KW-0472">Membrane</keyword>
<proteinExistence type="predicted"/>
<evidence type="ECO:0000313" key="2">
    <source>
        <dbReference type="EMBL" id="QTC45851.1"/>
    </source>
</evidence>
<feature type="transmembrane region" description="Helical" evidence="1">
    <location>
        <begin position="122"/>
        <end position="140"/>
    </location>
</feature>
<keyword evidence="1" id="KW-1133">Transmembrane helix</keyword>
<gene>
    <name evidence="2" type="ORF">H0Z12_19530</name>
</gene>
<keyword evidence="1" id="KW-0812">Transmembrane</keyword>
<dbReference type="Proteomes" id="UP000663901">
    <property type="component" value="Chromosome"/>
</dbReference>
<protein>
    <submittedName>
        <fullName evidence="2">Uncharacterized protein</fullName>
    </submittedName>
</protein>
<dbReference type="RefSeq" id="WP_207806416.1">
    <property type="nucleotide sequence ID" value="NZ_CP059084.1"/>
</dbReference>
<evidence type="ECO:0000256" key="1">
    <source>
        <dbReference type="SAM" id="Phobius"/>
    </source>
</evidence>
<sequence>MVIPFVALIGATAALCAILFKEKDSKINEIIEFERMPEEKIKTSPQLQLVKDELNAHITGVTDREFHPFLLKIMVAENKPIGYFSRVDGKLIIERDRIKIKNRNFFSLSFLKEYIKEKYNTASNLSIFITFYLTVYFLIAPPQDEAYPSIAAMQLILTVIAGFLLYNWLMIISKIWKEKANGKDILEYKEIFDKYPLDN</sequence>
<dbReference type="AlphaFoldDB" id="A0A8A4KD38"/>
<evidence type="ECO:0000313" key="3">
    <source>
        <dbReference type="Proteomes" id="UP000663901"/>
    </source>
</evidence>
<organism evidence="2 3">
    <name type="scientific">Pantoea ananas</name>
    <name type="common">Erwinia uredovora</name>
    <dbReference type="NCBI Taxonomy" id="553"/>
    <lineage>
        <taxon>Bacteria</taxon>
        <taxon>Pseudomonadati</taxon>
        <taxon>Pseudomonadota</taxon>
        <taxon>Gammaproteobacteria</taxon>
        <taxon>Enterobacterales</taxon>
        <taxon>Erwiniaceae</taxon>
        <taxon>Pantoea</taxon>
    </lineage>
</organism>
<name>A0A8A4KD38_PANAN</name>
<reference evidence="2" key="1">
    <citation type="submission" date="2020-07" db="EMBL/GenBank/DDBJ databases">
        <title>Genome Sequences for Panteoa spp. that cause Center Rot in Onions.</title>
        <authorList>
            <person name="Asselin J.A."/>
            <person name="Helmann T."/>
            <person name="Beer S."/>
            <person name="Stodghill P."/>
        </authorList>
    </citation>
    <scope>NUCLEOTIDE SEQUENCE</scope>
    <source>
        <strain evidence="2">OC5a</strain>
    </source>
</reference>